<feature type="chain" id="PRO_5020884862" evidence="1">
    <location>
        <begin position="22"/>
        <end position="53"/>
    </location>
</feature>
<evidence type="ECO:0000313" key="2">
    <source>
        <dbReference type="EMBL" id="RYQ40894.1"/>
    </source>
</evidence>
<accession>A0A4Q5AY30</accession>
<organism evidence="2 3">
    <name type="scientific">Bifidobacterium pseudolongum subsp. globosum</name>
    <dbReference type="NCBI Taxonomy" id="1690"/>
    <lineage>
        <taxon>Bacteria</taxon>
        <taxon>Bacillati</taxon>
        <taxon>Actinomycetota</taxon>
        <taxon>Actinomycetes</taxon>
        <taxon>Bifidobacteriales</taxon>
        <taxon>Bifidobacteriaceae</taxon>
        <taxon>Bifidobacterium</taxon>
    </lineage>
</organism>
<name>A0A4Q5AY30_9BIFI</name>
<evidence type="ECO:0000313" key="3">
    <source>
        <dbReference type="Proteomes" id="UP000293208"/>
    </source>
</evidence>
<comment type="caution">
    <text evidence="2">The sequence shown here is derived from an EMBL/GenBank/DDBJ whole genome shotgun (WGS) entry which is preliminary data.</text>
</comment>
<dbReference type="RefSeq" id="WP_155270059.1">
    <property type="nucleotide sequence ID" value="NZ_RYTX01000007.1"/>
</dbReference>
<keyword evidence="1" id="KW-0732">Signal</keyword>
<dbReference type="GeneID" id="89494052"/>
<dbReference type="AlphaFoldDB" id="A0A4Q5AY30"/>
<evidence type="ECO:0000256" key="1">
    <source>
        <dbReference type="SAM" id="SignalP"/>
    </source>
</evidence>
<dbReference type="EMBL" id="RYUY01000001">
    <property type="protein sequence ID" value="RYQ40894.1"/>
    <property type="molecule type" value="Genomic_DNA"/>
</dbReference>
<sequence>MGISSFIVTIALVATTAVAPAAPADMRSVELGEGGNPSMVEYCPDWAHKFGLC</sequence>
<protein>
    <submittedName>
        <fullName evidence="2">Uncharacterized protein</fullName>
    </submittedName>
</protein>
<reference evidence="2 3" key="1">
    <citation type="submission" date="2018-12" db="EMBL/GenBank/DDBJ databases">
        <title>Unveiling genomic diversity among members of the Bifidobacterium pseudolongum species, a widely distributed gut commensal of the animal kingdom.</title>
        <authorList>
            <person name="Lugli G.A."/>
            <person name="Duranti S."/>
            <person name="Albert K."/>
            <person name="Mancabelli L."/>
            <person name="Napoli S."/>
            <person name="Viappiani A."/>
            <person name="Anzalone R."/>
            <person name="Longhi G."/>
            <person name="Milani C."/>
            <person name="Turroni F."/>
            <person name="Alessandri G."/>
            <person name="Sela D.A."/>
            <person name="Van Sinderen D."/>
            <person name="Ventura M."/>
        </authorList>
    </citation>
    <scope>NUCLEOTIDE SEQUENCE [LARGE SCALE GENOMIC DNA]</scope>
    <source>
        <strain evidence="2 3">2001B</strain>
    </source>
</reference>
<proteinExistence type="predicted"/>
<gene>
    <name evidence="2" type="ORF">PG2001B_0781</name>
</gene>
<dbReference type="Proteomes" id="UP000293208">
    <property type="component" value="Unassembled WGS sequence"/>
</dbReference>
<feature type="signal peptide" evidence="1">
    <location>
        <begin position="1"/>
        <end position="21"/>
    </location>
</feature>